<reference evidence="1 2" key="1">
    <citation type="submission" date="2017-09" db="EMBL/GenBank/DDBJ databases">
        <title>Sphingomonas adhaesiva DSM 7418, whole genome shotgun sequence.</title>
        <authorList>
            <person name="Feng G."/>
            <person name="Zhu H."/>
        </authorList>
    </citation>
    <scope>NUCLEOTIDE SEQUENCE [LARGE SCALE GENOMIC DNA]</scope>
    <source>
        <strain evidence="1 2">DSM 7418</strain>
    </source>
</reference>
<organism evidence="1 2">
    <name type="scientific">Sphingomonas adhaesiva</name>
    <dbReference type="NCBI Taxonomy" id="28212"/>
    <lineage>
        <taxon>Bacteria</taxon>
        <taxon>Pseudomonadati</taxon>
        <taxon>Pseudomonadota</taxon>
        <taxon>Alphaproteobacteria</taxon>
        <taxon>Sphingomonadales</taxon>
        <taxon>Sphingomonadaceae</taxon>
        <taxon>Sphingomonas</taxon>
    </lineage>
</organism>
<protein>
    <submittedName>
        <fullName evidence="1">Universal stress protein</fullName>
    </submittedName>
</protein>
<dbReference type="SUPFAM" id="SSF52402">
    <property type="entry name" value="Adenine nucleotide alpha hydrolases-like"/>
    <property type="match status" value="1"/>
</dbReference>
<keyword evidence="2" id="KW-1185">Reference proteome</keyword>
<dbReference type="AlphaFoldDB" id="A0A2A4I4D9"/>
<proteinExistence type="predicted"/>
<evidence type="ECO:0000313" key="1">
    <source>
        <dbReference type="EMBL" id="PCG12968.1"/>
    </source>
</evidence>
<comment type="caution">
    <text evidence="1">The sequence shown here is derived from an EMBL/GenBank/DDBJ whole genome shotgun (WGS) entry which is preliminary data.</text>
</comment>
<accession>A0A2A4I4D9</accession>
<evidence type="ECO:0000313" key="2">
    <source>
        <dbReference type="Proteomes" id="UP000218323"/>
    </source>
</evidence>
<dbReference type="EMBL" id="NWVC01000017">
    <property type="protein sequence ID" value="PCG12968.1"/>
    <property type="molecule type" value="Genomic_DNA"/>
</dbReference>
<name>A0A2A4I4D9_9SPHN</name>
<dbReference type="RefSeq" id="WP_066708902.1">
    <property type="nucleotide sequence ID" value="NZ_NWVC01000017.1"/>
</dbReference>
<dbReference type="Proteomes" id="UP000218323">
    <property type="component" value="Unassembled WGS sequence"/>
</dbReference>
<dbReference type="Gene3D" id="3.40.50.12370">
    <property type="match status" value="1"/>
</dbReference>
<sequence length="267" mass="29104">MKDLLLLIRDDDGQPARLKVAVAIARLTAGAIACYQVDESDDLNDEIASATVDGRVLQGLVHSQGTANRQHVERVLGDAGVTWTWADGRGRVADLLGREAAFHDLTVVNTKQEAYSWRDGEFLVSDLVRATHQPLLLVPMHKPEVNFARHAFVAWDGSPPCVAAMRAAVPLLAKTEVVTMVEVGEHGPGATLERGAEYLARNGIHAHLERVPGGRHPSHWLLARSARHRDCWCVMGAFGHSRAREAVFGGTTLEMLDQATVPLFVAH</sequence>
<gene>
    <name evidence="1" type="ORF">COA07_17040</name>
</gene>